<evidence type="ECO:0000313" key="11">
    <source>
        <dbReference type="Proteomes" id="UP001492380"/>
    </source>
</evidence>
<dbReference type="InterPro" id="IPR011709">
    <property type="entry name" value="DEAD-box_helicase_OB_fold"/>
</dbReference>
<feature type="compositionally biased region" description="Acidic residues" evidence="7">
    <location>
        <begin position="289"/>
        <end position="312"/>
    </location>
</feature>
<dbReference type="PANTHER" id="PTHR18934:SF99">
    <property type="entry name" value="ATP-DEPENDENT RNA HELICASE DHX37-RELATED"/>
    <property type="match status" value="1"/>
</dbReference>
<comment type="caution">
    <text evidence="10">The sequence shown here is derived from an EMBL/GenBank/DDBJ whole genome shotgun (WGS) entry which is preliminary data.</text>
</comment>
<dbReference type="SMART" id="SM00847">
    <property type="entry name" value="HA2"/>
    <property type="match status" value="1"/>
</dbReference>
<evidence type="ECO:0000256" key="2">
    <source>
        <dbReference type="ARBA" id="ARBA00012552"/>
    </source>
</evidence>
<dbReference type="Pfam" id="PF21010">
    <property type="entry name" value="HA2_C"/>
    <property type="match status" value="1"/>
</dbReference>
<keyword evidence="11" id="KW-1185">Reference proteome</keyword>
<dbReference type="Gene3D" id="1.20.120.1080">
    <property type="match status" value="1"/>
</dbReference>
<dbReference type="InterPro" id="IPR048333">
    <property type="entry name" value="HA2_WH"/>
</dbReference>
<reference evidence="10 11" key="1">
    <citation type="submission" date="2024-04" db="EMBL/GenBank/DDBJ databases">
        <title>Phyllosticta paracitricarpa is synonymous to the EU quarantine fungus P. citricarpa based on phylogenomic analyses.</title>
        <authorList>
            <consortium name="Lawrence Berkeley National Laboratory"/>
            <person name="Van Ingen-Buijs V.A."/>
            <person name="Van Westerhoven A.C."/>
            <person name="Haridas S."/>
            <person name="Skiadas P."/>
            <person name="Martin F."/>
            <person name="Groenewald J.Z."/>
            <person name="Crous P.W."/>
            <person name="Seidl M.F."/>
        </authorList>
    </citation>
    <scope>NUCLEOTIDE SEQUENCE [LARGE SCALE GENOMIC DNA]</scope>
    <source>
        <strain evidence="10 11">CBS 123374</strain>
    </source>
</reference>
<dbReference type="Gene3D" id="3.40.50.300">
    <property type="entry name" value="P-loop containing nucleotide triphosphate hydrolases"/>
    <property type="match status" value="2"/>
</dbReference>
<dbReference type="InterPro" id="IPR011545">
    <property type="entry name" value="DEAD/DEAH_box_helicase_dom"/>
</dbReference>
<comment type="similarity">
    <text evidence="1">Belongs to the DEAD box helicase family. DEAH subfamily.</text>
</comment>
<sequence length="1258" mass="140786">MAKFVPRVRKQKARMREESSRHAAAAKINGTAAAAAADNANAEMILPVGKQEQEERRKRLKEELRAQQPQSKISAKKQKRMDKYIDNKLKKEENLDLIKKLAAQKIDTSLFQSAKKLGRVTESRREVSVRAQQQRNAGIDTQKNDEIIKDVARPEKRFNGYHTDSDDEDSQPTQPEKPIAGNKRKAERQEQEQQPEAPAQPASTFGTGLKRPLELDENGKPIIKKRKRAGKPELKFQSKPQEPEWEGFSSEGEGSGEESDGSSRSGWSAVGASESESEEEGQESGSSDEGGDDDDDSSGEDDSDEDDEEDEDSLKTDLKVRSSAFKNWATAARNEAIGYTPSTNIASLPILPSKPANFKSRAPEEDPLPPELATKTATDSWRKAYSVAVNRSPEIQEARMKLPVVAEEQKIMEAIHNNDIVMIRGETGSGKTTQVPQFLYEAGYGDPKGPTPGMIGVTQPRRVAAVSMANRVGQELGSAGKRVGYQIRFDATTDHNTAIKFMTDGILLREMTQRFDISQYSAIIIDEAHERSVNTDILIGMMSLCVQLRRKLMKKFPKAKPLKLIIMSATMPVSNFLQNKRLFPSGPPPLVQVEGREFGVTEHFPRRTSSDYVGEAFRKIRRGHRKLPPGAMLVFMTGQNEITHLAKKLKETFPSTQGAEVKQPPVRISATETPIETEDMDIGDVDAHDDFEEDSEDESVIHGLDDEEEDEFDVAKDGNEAPTPKVHVLPLYSQLPTKQQLRVFEPPPEGSRLIVLATNVAETSLTIPGIRYVFDCGRSKEKKYDQRTGVQSFEIGWISKASAKQRRGRAGRTGPGHWYPLYSSAVFQRDFANVTEPEILRTPIDSVVLQLKSMTNKTIKKFPFPTPPSDEQLEKAEKLLKNLGALEDQFEEKRIVSKITSQGKRLSVYPLSPRFSRMLVIAQNHNLAAYAVALVSALVVPDLLIPQNQLDLAPPSKGENHIRTHDDNVADDAREQLKRDYNKARARLSKIDKVDHKSDAISLLRALLLFNEERKKKPEDVAAEWFLRLKGLQEATQLRQQLTNIVRKENPHSGLAADMPRLRFPRKDTELNELLEKLNHIVAAGFVDQIALRADLTPRDPQPRPDKFKHAIDVPYVTLFPSSERHEQRDDPSARFVFIHPSSVLAHTPPRALPSFVVYSHLQRAAPSSSKPKTRMHPLCPVSPGSLIDLAHGTPLLRWGKAEKIVPKGRDGAGKEQRECYITPTLGVTPGETGWPLIEKRVLQKKIGNEWKVVEIFK</sequence>
<evidence type="ECO:0000313" key="10">
    <source>
        <dbReference type="EMBL" id="KAK8235215.1"/>
    </source>
</evidence>
<dbReference type="SUPFAM" id="SSF52540">
    <property type="entry name" value="P-loop containing nucleoside triphosphate hydrolases"/>
    <property type="match status" value="1"/>
</dbReference>
<accession>A0ABR1YP38</accession>
<dbReference type="InterPro" id="IPR027417">
    <property type="entry name" value="P-loop_NTPase"/>
</dbReference>
<evidence type="ECO:0000256" key="5">
    <source>
        <dbReference type="ARBA" id="ARBA00022806"/>
    </source>
</evidence>
<feature type="compositionally biased region" description="Basic and acidic residues" evidence="7">
    <location>
        <begin position="142"/>
        <end position="158"/>
    </location>
</feature>
<protein>
    <recommendedName>
        <fullName evidence="2">RNA helicase</fullName>
        <ecNumber evidence="2">3.6.4.13</ecNumber>
    </recommendedName>
</protein>
<evidence type="ECO:0000259" key="9">
    <source>
        <dbReference type="PROSITE" id="PS51194"/>
    </source>
</evidence>
<feature type="domain" description="Helicase C-terminal" evidence="9">
    <location>
        <begin position="684"/>
        <end position="855"/>
    </location>
</feature>
<dbReference type="CDD" id="cd18791">
    <property type="entry name" value="SF2_C_RHA"/>
    <property type="match status" value="1"/>
</dbReference>
<dbReference type="PROSITE" id="PS51194">
    <property type="entry name" value="HELICASE_CTER"/>
    <property type="match status" value="1"/>
</dbReference>
<evidence type="ECO:0000259" key="8">
    <source>
        <dbReference type="PROSITE" id="PS51192"/>
    </source>
</evidence>
<evidence type="ECO:0000256" key="6">
    <source>
        <dbReference type="ARBA" id="ARBA00022840"/>
    </source>
</evidence>
<keyword evidence="6" id="KW-0067">ATP-binding</keyword>
<dbReference type="InterPro" id="IPR014001">
    <property type="entry name" value="Helicase_ATP-bd"/>
</dbReference>
<dbReference type="Pfam" id="PF04408">
    <property type="entry name" value="WHD_HA2"/>
    <property type="match status" value="1"/>
</dbReference>
<dbReference type="InterPro" id="IPR002464">
    <property type="entry name" value="DNA/RNA_helicase_DEAH_CS"/>
</dbReference>
<feature type="region of interest" description="Disordered" evidence="7">
    <location>
        <begin position="1"/>
        <end position="24"/>
    </location>
</feature>
<evidence type="ECO:0000256" key="4">
    <source>
        <dbReference type="ARBA" id="ARBA00022801"/>
    </source>
</evidence>
<dbReference type="SMART" id="SM00490">
    <property type="entry name" value="HELICc"/>
    <property type="match status" value="1"/>
</dbReference>
<organism evidence="10 11">
    <name type="scientific">Phyllosticta capitalensis</name>
    <dbReference type="NCBI Taxonomy" id="121624"/>
    <lineage>
        <taxon>Eukaryota</taxon>
        <taxon>Fungi</taxon>
        <taxon>Dikarya</taxon>
        <taxon>Ascomycota</taxon>
        <taxon>Pezizomycotina</taxon>
        <taxon>Dothideomycetes</taxon>
        <taxon>Dothideomycetes incertae sedis</taxon>
        <taxon>Botryosphaeriales</taxon>
        <taxon>Phyllostictaceae</taxon>
        <taxon>Phyllosticta</taxon>
    </lineage>
</organism>
<dbReference type="GO" id="GO:0016787">
    <property type="term" value="F:hydrolase activity"/>
    <property type="evidence" value="ECO:0007669"/>
    <property type="project" value="UniProtKB-KW"/>
</dbReference>
<feature type="compositionally biased region" description="Basic and acidic residues" evidence="7">
    <location>
        <begin position="119"/>
        <end position="128"/>
    </location>
</feature>
<keyword evidence="4 10" id="KW-0378">Hydrolase</keyword>
<dbReference type="Pfam" id="PF00271">
    <property type="entry name" value="Helicase_C"/>
    <property type="match status" value="1"/>
</dbReference>
<dbReference type="InterPro" id="IPR001650">
    <property type="entry name" value="Helicase_C-like"/>
</dbReference>
<dbReference type="Proteomes" id="UP001492380">
    <property type="component" value="Unassembled WGS sequence"/>
</dbReference>
<evidence type="ECO:0000256" key="3">
    <source>
        <dbReference type="ARBA" id="ARBA00022741"/>
    </source>
</evidence>
<feature type="region of interest" description="Disordered" evidence="7">
    <location>
        <begin position="116"/>
        <end position="320"/>
    </location>
</feature>
<dbReference type="Pfam" id="PF00270">
    <property type="entry name" value="DEAD"/>
    <property type="match status" value="1"/>
</dbReference>
<feature type="region of interest" description="Disordered" evidence="7">
    <location>
        <begin position="47"/>
        <end position="81"/>
    </location>
</feature>
<feature type="compositionally biased region" description="Low complexity" evidence="7">
    <location>
        <begin position="192"/>
        <end position="202"/>
    </location>
</feature>
<evidence type="ECO:0000256" key="1">
    <source>
        <dbReference type="ARBA" id="ARBA00008792"/>
    </source>
</evidence>
<dbReference type="PROSITE" id="PS00690">
    <property type="entry name" value="DEAH_ATP_HELICASE"/>
    <property type="match status" value="1"/>
</dbReference>
<gene>
    <name evidence="10" type="ORF">HDK90DRAFT_236711</name>
</gene>
<dbReference type="PANTHER" id="PTHR18934">
    <property type="entry name" value="ATP-DEPENDENT RNA HELICASE"/>
    <property type="match status" value="1"/>
</dbReference>
<feature type="domain" description="Helicase ATP-binding" evidence="8">
    <location>
        <begin position="412"/>
        <end position="589"/>
    </location>
</feature>
<dbReference type="EMBL" id="JBBWRZ010000005">
    <property type="protein sequence ID" value="KAK8235215.1"/>
    <property type="molecule type" value="Genomic_DNA"/>
</dbReference>
<dbReference type="SMART" id="SM00487">
    <property type="entry name" value="DEXDc"/>
    <property type="match status" value="1"/>
</dbReference>
<feature type="compositionally biased region" description="Polar residues" evidence="7">
    <location>
        <begin position="131"/>
        <end position="141"/>
    </location>
</feature>
<dbReference type="CDD" id="cd17982">
    <property type="entry name" value="DEXHc_DHX37"/>
    <property type="match status" value="1"/>
</dbReference>
<evidence type="ECO:0000256" key="7">
    <source>
        <dbReference type="SAM" id="MobiDB-lite"/>
    </source>
</evidence>
<dbReference type="EC" id="3.6.4.13" evidence="2"/>
<name>A0ABR1YP38_9PEZI</name>
<dbReference type="InterPro" id="IPR007502">
    <property type="entry name" value="Helicase-assoc_dom"/>
</dbReference>
<keyword evidence="3" id="KW-0547">Nucleotide-binding</keyword>
<feature type="compositionally biased region" description="Basic residues" evidence="7">
    <location>
        <begin position="1"/>
        <end position="13"/>
    </location>
</feature>
<dbReference type="Pfam" id="PF07717">
    <property type="entry name" value="OB_NTP_bind"/>
    <property type="match status" value="1"/>
</dbReference>
<keyword evidence="5" id="KW-0347">Helicase</keyword>
<proteinExistence type="inferred from homology"/>
<dbReference type="PROSITE" id="PS51192">
    <property type="entry name" value="HELICASE_ATP_BIND_1"/>
    <property type="match status" value="1"/>
</dbReference>
<feature type="compositionally biased region" description="Basic and acidic residues" evidence="7">
    <location>
        <begin position="51"/>
        <end position="65"/>
    </location>
</feature>